<proteinExistence type="predicted"/>
<name>A0ABW7ND15_9BACT</name>
<keyword evidence="3" id="KW-1185">Reference proteome</keyword>
<evidence type="ECO:0000313" key="3">
    <source>
        <dbReference type="Proteomes" id="UP001610063"/>
    </source>
</evidence>
<sequence length="390" mass="46334">MNNKIKIIEVSEPKHIERFLQLPEKVYQGDKNWIRPLDKDIEQVFDPNKNSFHSHGIITRWIAMCGDTCVGRVAAFVNFRTANSFKQPTGGMGFFECIHSQDIAFSLFDTCRDWLKEFGIGAMDGPINFGENNAWWGLVVEGYEPPLYRNNYNPSYYREFFERYGFQTYFEQYYYNYDFKKGLSPRYYEFGRRLAQREEYHCENVDLNNIEKYADDFREVYNQGWKTHDNFKEMKAKRALSLFKTMKPVIDKDLIWFLYHNDRPIGFIIMIPELNTLLRNFRRGRFGIIQKLQLKIGLTMKMCKVAYGSVIGFIPEFQHKGLEALLFYHIHQKLVPEGKYETLKIGWAGDFNPRVVNLYQKLGFKKVQTSRTYRYLFDPSMPFERAPIIP</sequence>
<dbReference type="PANTHER" id="PTHR41368:SF1">
    <property type="entry name" value="PROTEIN YGHO"/>
    <property type="match status" value="1"/>
</dbReference>
<evidence type="ECO:0000259" key="1">
    <source>
        <dbReference type="PROSITE" id="PS51186"/>
    </source>
</evidence>
<dbReference type="EMBL" id="JBIPKE010000020">
    <property type="protein sequence ID" value="MFH6985438.1"/>
    <property type="molecule type" value="Genomic_DNA"/>
</dbReference>
<comment type="caution">
    <text evidence="2">The sequence shown here is derived from an EMBL/GenBank/DDBJ whole genome shotgun (WGS) entry which is preliminary data.</text>
</comment>
<dbReference type="InterPro" id="IPR016181">
    <property type="entry name" value="Acyl_CoA_acyltransferase"/>
</dbReference>
<dbReference type="Gene3D" id="3.40.630.30">
    <property type="match status" value="1"/>
</dbReference>
<feature type="domain" description="N-acetyltransferase" evidence="1">
    <location>
        <begin position="205"/>
        <end position="382"/>
    </location>
</feature>
<dbReference type="InterPro" id="IPR039968">
    <property type="entry name" value="BcerS-like"/>
</dbReference>
<gene>
    <name evidence="2" type="ORF">ACHKAR_18450</name>
</gene>
<dbReference type="PANTHER" id="PTHR41368">
    <property type="entry name" value="PROTEIN YGHO"/>
    <property type="match status" value="1"/>
</dbReference>
<dbReference type="SUPFAM" id="SSF55729">
    <property type="entry name" value="Acyl-CoA N-acyltransferases (Nat)"/>
    <property type="match status" value="1"/>
</dbReference>
<dbReference type="PROSITE" id="PS51186">
    <property type="entry name" value="GNAT"/>
    <property type="match status" value="1"/>
</dbReference>
<protein>
    <recommendedName>
        <fullName evidence="1">N-acetyltransferase domain-containing protein</fullName>
    </recommendedName>
</protein>
<organism evidence="2 3">
    <name type="scientific">Marinoscillum luteum</name>
    <dbReference type="NCBI Taxonomy" id="861051"/>
    <lineage>
        <taxon>Bacteria</taxon>
        <taxon>Pseudomonadati</taxon>
        <taxon>Bacteroidota</taxon>
        <taxon>Cytophagia</taxon>
        <taxon>Cytophagales</taxon>
        <taxon>Reichenbachiellaceae</taxon>
        <taxon>Marinoscillum</taxon>
    </lineage>
</organism>
<dbReference type="InterPro" id="IPR000182">
    <property type="entry name" value="GNAT_dom"/>
</dbReference>
<accession>A0ABW7ND15</accession>
<dbReference type="RefSeq" id="WP_395418894.1">
    <property type="nucleotide sequence ID" value="NZ_JBIPKE010000020.1"/>
</dbReference>
<reference evidence="2 3" key="1">
    <citation type="journal article" date="2013" name="Int. J. Syst. Evol. Microbiol.">
        <title>Marinoscillum luteum sp. nov., isolated from marine sediment.</title>
        <authorList>
            <person name="Cha I.T."/>
            <person name="Park S.J."/>
            <person name="Kim S.J."/>
            <person name="Kim J.G."/>
            <person name="Jung M.Y."/>
            <person name="Shin K.S."/>
            <person name="Kwon K.K."/>
            <person name="Yang S.H."/>
            <person name="Seo Y.S."/>
            <person name="Rhee S.K."/>
        </authorList>
    </citation>
    <scope>NUCLEOTIDE SEQUENCE [LARGE SCALE GENOMIC DNA]</scope>
    <source>
        <strain evidence="2 3">KCTC 23939</strain>
    </source>
</reference>
<dbReference type="Proteomes" id="UP001610063">
    <property type="component" value="Unassembled WGS sequence"/>
</dbReference>
<evidence type="ECO:0000313" key="2">
    <source>
        <dbReference type="EMBL" id="MFH6985438.1"/>
    </source>
</evidence>